<gene>
    <name evidence="7" type="ORF">UFOPK1773_01022</name>
    <name evidence="8" type="ORF">UFOPK4372_00819</name>
</gene>
<dbReference type="GO" id="GO:0045892">
    <property type="term" value="P:negative regulation of DNA-templated transcription"/>
    <property type="evidence" value="ECO:0007669"/>
    <property type="project" value="TreeGrafter"/>
</dbReference>
<evidence type="ECO:0000256" key="1">
    <source>
        <dbReference type="ARBA" id="ARBA00008172"/>
    </source>
</evidence>
<keyword evidence="3" id="KW-0540">Nuclease</keyword>
<sequence>MPKKQKLKNLELSSTALKDLAYWQRTDPKKVERINALIEAILENPEVGIGKPERLKYNWEGLWSRRIDHTHRILYMVQGDTLFIAQMRFHY</sequence>
<evidence type="ECO:0000313" key="8">
    <source>
        <dbReference type="EMBL" id="CAB5074111.1"/>
    </source>
</evidence>
<evidence type="ECO:0000256" key="6">
    <source>
        <dbReference type="ARBA" id="ARBA00030388"/>
    </source>
</evidence>
<accession>A0A6J6G5T1</accession>
<comment type="similarity">
    <text evidence="1">Belongs to the YoeB family.</text>
</comment>
<dbReference type="EMBL" id="CAEZUA010000077">
    <property type="protein sequence ID" value="CAB4594514.1"/>
    <property type="molecule type" value="Genomic_DNA"/>
</dbReference>
<proteinExistence type="inferred from homology"/>
<dbReference type="InterPro" id="IPR009614">
    <property type="entry name" value="YoeB_toxin"/>
</dbReference>
<evidence type="ECO:0000256" key="5">
    <source>
        <dbReference type="ARBA" id="ARBA00022801"/>
    </source>
</evidence>
<evidence type="ECO:0000256" key="3">
    <source>
        <dbReference type="ARBA" id="ARBA00022722"/>
    </source>
</evidence>
<reference evidence="7" key="1">
    <citation type="submission" date="2020-05" db="EMBL/GenBank/DDBJ databases">
        <authorList>
            <person name="Chiriac C."/>
            <person name="Salcher M."/>
            <person name="Ghai R."/>
            <person name="Kavagutti S V."/>
        </authorList>
    </citation>
    <scope>NUCLEOTIDE SEQUENCE</scope>
</reference>
<dbReference type="NCBIfam" id="TIGR02116">
    <property type="entry name" value="toxin_Txe_YoeB"/>
    <property type="match status" value="1"/>
</dbReference>
<dbReference type="Gene3D" id="3.30.2310.20">
    <property type="entry name" value="RelE-like"/>
    <property type="match status" value="1"/>
</dbReference>
<organism evidence="7">
    <name type="scientific">freshwater metagenome</name>
    <dbReference type="NCBI Taxonomy" id="449393"/>
    <lineage>
        <taxon>unclassified sequences</taxon>
        <taxon>metagenomes</taxon>
        <taxon>ecological metagenomes</taxon>
    </lineage>
</organism>
<dbReference type="Pfam" id="PF06769">
    <property type="entry name" value="YoeB_toxin"/>
    <property type="match status" value="1"/>
</dbReference>
<dbReference type="PANTHER" id="PTHR38039:SF1">
    <property type="entry name" value="TOXIN YOEB"/>
    <property type="match status" value="1"/>
</dbReference>
<dbReference type="GO" id="GO:0006401">
    <property type="term" value="P:RNA catabolic process"/>
    <property type="evidence" value="ECO:0007669"/>
    <property type="project" value="InterPro"/>
</dbReference>
<dbReference type="GO" id="GO:0016787">
    <property type="term" value="F:hydrolase activity"/>
    <property type="evidence" value="ECO:0007669"/>
    <property type="project" value="UniProtKB-KW"/>
</dbReference>
<dbReference type="AlphaFoldDB" id="A0A6J6G5T1"/>
<evidence type="ECO:0000313" key="7">
    <source>
        <dbReference type="EMBL" id="CAB4594514.1"/>
    </source>
</evidence>
<protein>
    <recommendedName>
        <fullName evidence="6">Putative mRNA interferase YoeB</fullName>
    </recommendedName>
</protein>
<evidence type="ECO:0000256" key="2">
    <source>
        <dbReference type="ARBA" id="ARBA00022649"/>
    </source>
</evidence>
<dbReference type="InterPro" id="IPR035093">
    <property type="entry name" value="RelE/ParE_toxin_dom_sf"/>
</dbReference>
<name>A0A6J6G5T1_9ZZZZ</name>
<evidence type="ECO:0000256" key="4">
    <source>
        <dbReference type="ARBA" id="ARBA00022759"/>
    </source>
</evidence>
<dbReference type="GO" id="GO:0004519">
    <property type="term" value="F:endonuclease activity"/>
    <property type="evidence" value="ECO:0007669"/>
    <property type="project" value="UniProtKB-KW"/>
</dbReference>
<dbReference type="SUPFAM" id="SSF143011">
    <property type="entry name" value="RelE-like"/>
    <property type="match status" value="1"/>
</dbReference>
<keyword evidence="2" id="KW-1277">Toxin-antitoxin system</keyword>
<dbReference type="PANTHER" id="PTHR38039">
    <property type="entry name" value="TOXIN YOEB"/>
    <property type="match status" value="1"/>
</dbReference>
<keyword evidence="4" id="KW-0255">Endonuclease</keyword>
<keyword evidence="5" id="KW-0378">Hydrolase</keyword>
<dbReference type="EMBL" id="CAFBQZ010000068">
    <property type="protein sequence ID" value="CAB5074111.1"/>
    <property type="molecule type" value="Genomic_DNA"/>
</dbReference>